<dbReference type="OrthoDB" id="4763081at2759"/>
<comment type="caution">
    <text evidence="1">The sequence shown here is derived from an EMBL/GenBank/DDBJ whole genome shotgun (WGS) entry which is preliminary data.</text>
</comment>
<evidence type="ECO:0000313" key="2">
    <source>
        <dbReference type="Proteomes" id="UP000007978"/>
    </source>
</evidence>
<dbReference type="RefSeq" id="XP_009254799.1">
    <property type="nucleotide sequence ID" value="XM_009256524.1"/>
</dbReference>
<dbReference type="eggNOG" id="ENOG502RNWC">
    <property type="taxonomic scope" value="Eukaryota"/>
</dbReference>
<evidence type="ECO:0000313" key="1">
    <source>
        <dbReference type="EMBL" id="EKJ76406.1"/>
    </source>
</evidence>
<accession>K3UV31</accession>
<dbReference type="AlphaFoldDB" id="K3UV31"/>
<reference evidence="1 2" key="1">
    <citation type="journal article" date="2012" name="PLoS Pathog.">
        <title>Comparative pathogenomics reveals horizontally acquired novel virulence genes in fungi infecting cereal hosts.</title>
        <authorList>
            <person name="Gardiner D.M."/>
            <person name="McDonald M.C."/>
            <person name="Covarelli L."/>
            <person name="Solomon P.S."/>
            <person name="Rusu A.G."/>
            <person name="Marshall M."/>
            <person name="Kazan K."/>
            <person name="Chakraborty S."/>
            <person name="McDonald B.A."/>
            <person name="Manners J.M."/>
        </authorList>
    </citation>
    <scope>NUCLEOTIDE SEQUENCE [LARGE SCALE GENOMIC DNA]</scope>
    <source>
        <strain evidence="1 2">CS3096</strain>
    </source>
</reference>
<dbReference type="KEGG" id="fpu:FPSE_03405"/>
<dbReference type="HOGENOM" id="CLU_479005_0_0_1"/>
<proteinExistence type="predicted"/>
<name>K3UV31_FUSPC</name>
<dbReference type="Proteomes" id="UP000007978">
    <property type="component" value="Chromosome 1"/>
</dbReference>
<sequence>MDSTAFSPTSAQLPPVESQWPDCALVHFYTPSYCIYCNYYLNIPHDFKEENLLPDTRPAALLYCKDPHVGTWKLIWELTRDTDLSKWRDEGICWDQHWDQVNEVNEGHGLIGFHQECFVSINGPELSAERMDRLGRALFWTDMEYLDIPNRNTYYFEQLPDPQNYRRDSICNAGQRYGLRLDRLPLELLQNIQSCCNDDWFWKLVKYVDLATCLSMTPRTEMLSTSLASVTYWTRGIASPFLLTTRDTSGHVRITIDGNGFCKIERLFTYPEVCLYKQLSKRFIILEARNAVNINAYFKDGMCWLGLKNSDLVSTVWDIPTPPGRVLSGMLTNIRNEDNALYIRGDRTMMSWRIPGNILETVTLDDAGGLVVDTDGHGFTIEVLKKPAPLRQAVSRNSYGGSSYLPLAPNDRILWIQVRQYGNDSFPDVGILVKTELSGIIHLGRAAHGSFMTVAFSEFPRAIFHNPGDAVCRKRVAAIYPESAPSLDHEVLGLGNIGPPVPDVSRFYGVSDLVWSWAPLQGIATVHVFTAPDDNRFLGMHITYKNGGQRFVGDASRHKHIDSSVVQPKEMRVENPTRLYIKTKTHPWFNHRVRLSDGCVEKLDKSKSWKVYDLTGDLSIWELHVWCESGGYPYKGELEVLQAGSWRGT</sequence>
<keyword evidence="2" id="KW-1185">Reference proteome</keyword>
<gene>
    <name evidence="1" type="ORF">FPSE_03405</name>
</gene>
<dbReference type="GeneID" id="20362024"/>
<dbReference type="EMBL" id="AFNW01000073">
    <property type="protein sequence ID" value="EKJ76406.1"/>
    <property type="molecule type" value="Genomic_DNA"/>
</dbReference>
<protein>
    <submittedName>
        <fullName evidence="1">Uncharacterized protein</fullName>
    </submittedName>
</protein>
<organism evidence="1 2">
    <name type="scientific">Fusarium pseudograminearum (strain CS3096)</name>
    <name type="common">Wheat and barley crown-rot fungus</name>
    <dbReference type="NCBI Taxonomy" id="1028729"/>
    <lineage>
        <taxon>Eukaryota</taxon>
        <taxon>Fungi</taxon>
        <taxon>Dikarya</taxon>
        <taxon>Ascomycota</taxon>
        <taxon>Pezizomycotina</taxon>
        <taxon>Sordariomycetes</taxon>
        <taxon>Hypocreomycetidae</taxon>
        <taxon>Hypocreales</taxon>
        <taxon>Nectriaceae</taxon>
        <taxon>Fusarium</taxon>
    </lineage>
</organism>